<dbReference type="GO" id="GO:0003723">
    <property type="term" value="F:RNA binding"/>
    <property type="evidence" value="ECO:0007669"/>
    <property type="project" value="UniProtKB-KW"/>
</dbReference>
<evidence type="ECO:0000256" key="1">
    <source>
        <dbReference type="ARBA" id="ARBA00022839"/>
    </source>
</evidence>
<dbReference type="PANTHER" id="PTHR43694:SF1">
    <property type="entry name" value="RIBONUCLEASE J"/>
    <property type="match status" value="1"/>
</dbReference>
<dbReference type="InterPro" id="IPR001279">
    <property type="entry name" value="Metallo-B-lactamas"/>
</dbReference>
<keyword evidence="1" id="KW-0378">Hydrolase</keyword>
<dbReference type="Gene3D" id="3.60.15.10">
    <property type="entry name" value="Ribonuclease Z/Hydroxyacylglutathione hydrolase-like"/>
    <property type="match status" value="1"/>
</dbReference>
<dbReference type="Proteomes" id="UP000001304">
    <property type="component" value="Chromosome"/>
</dbReference>
<dbReference type="Pfam" id="PF12706">
    <property type="entry name" value="Lactamase_B_2"/>
    <property type="match status" value="1"/>
</dbReference>
<dbReference type="AlphaFoldDB" id="E0ST80"/>
<feature type="domain" description="Metallo-beta-lactamase" evidence="3">
    <location>
        <begin position="24"/>
        <end position="218"/>
    </location>
</feature>
<dbReference type="STRING" id="583356.Igag_0727"/>
<evidence type="ECO:0000313" key="4">
    <source>
        <dbReference type="EMBL" id="ADM27557.1"/>
    </source>
</evidence>
<dbReference type="SMART" id="SM00849">
    <property type="entry name" value="Lactamase_B"/>
    <property type="match status" value="1"/>
</dbReference>
<keyword evidence="1" id="KW-0540">Nuclease</keyword>
<reference evidence="4 5" key="1">
    <citation type="journal article" date="2010" name="Stand. Genomic Sci.">
        <title>Complete genome sequence of Ignisphaera aggregans type strain (AQ1.S1).</title>
        <authorList>
            <person name="Goker M."/>
            <person name="Held B."/>
            <person name="Lapidus A."/>
            <person name="Nolan M."/>
            <person name="Spring S."/>
            <person name="Yasawong M."/>
            <person name="Lucas S."/>
            <person name="Glavina Del Rio T."/>
            <person name="Tice H."/>
            <person name="Cheng J.F."/>
            <person name="Goodwin L."/>
            <person name="Tapia R."/>
            <person name="Pitluck S."/>
            <person name="Liolios K."/>
            <person name="Ivanova N."/>
            <person name="Mavromatis K."/>
            <person name="Mikhailova N."/>
            <person name="Pati A."/>
            <person name="Chen A."/>
            <person name="Palaniappan K."/>
            <person name="Brambilla E."/>
            <person name="Land M."/>
            <person name="Hauser L."/>
            <person name="Chang Y.J."/>
            <person name="Jeffries C.D."/>
            <person name="Brettin T."/>
            <person name="Detter J.C."/>
            <person name="Han C."/>
            <person name="Rohde M."/>
            <person name="Sikorski J."/>
            <person name="Woyke T."/>
            <person name="Bristow J."/>
            <person name="Eisen J.A."/>
            <person name="Markowitz V."/>
            <person name="Hugenholtz P."/>
            <person name="Kyrpides N.C."/>
            <person name="Klenk H.P."/>
        </authorList>
    </citation>
    <scope>NUCLEOTIDE SEQUENCE [LARGE SCALE GENOMIC DNA]</scope>
    <source>
        <strain evidence="5">DSM 17230 / JCM 13409 / AQ1.S1</strain>
    </source>
</reference>
<dbReference type="HOGENOM" id="CLU_661606_0_0_2"/>
<dbReference type="PANTHER" id="PTHR43694">
    <property type="entry name" value="RIBONUCLEASE J"/>
    <property type="match status" value="1"/>
</dbReference>
<dbReference type="KEGG" id="iag:Igag_0727"/>
<dbReference type="BioCyc" id="IAGG583356:GHAH-723-MONOMER"/>
<evidence type="ECO:0000259" key="3">
    <source>
        <dbReference type="SMART" id="SM00849"/>
    </source>
</evidence>
<dbReference type="SUPFAM" id="SSF56281">
    <property type="entry name" value="Metallo-hydrolase/oxidoreductase"/>
    <property type="match status" value="1"/>
</dbReference>
<proteinExistence type="predicted"/>
<dbReference type="InterPro" id="IPR042173">
    <property type="entry name" value="RNase_J_2"/>
</dbReference>
<protein>
    <submittedName>
        <fullName evidence="4">Beta-lactamase domain protein</fullName>
    </submittedName>
</protein>
<dbReference type="InterPro" id="IPR036866">
    <property type="entry name" value="RibonucZ/Hydroxyglut_hydro"/>
</dbReference>
<keyword evidence="2" id="KW-0694">RNA-binding</keyword>
<sequence length="433" mass="49676">MKPQLTISEDSLTLEIYGGYGEIGGNCVLVKDRDRKIVFDNGIRFQVLRKYYRGRIQPLGINELRSIGAIPPLNIFEDIDAIYISHFHLDHLGLLGALPPGVKVYVPSIDILEVIEDWYRRSSTWLAEIPHRLNIKIEEFSAYHMDEHGVIPIPVSHSAYPSYAFLYEGYSKTLFYSGDLRVDSPLRSRIDTLSNIERAIDSMNLDIALLEATNIGGIETPIGSEEFRNIMNRILMENILVIISIDPLDYELFTAISELALLSGRTITIASPRIIDVLPKWLKTSNTNNIDLSRIAIAIELEKPTTVPLQYVGLKQDVFRTPENFLLIQEPVSFLEMLRQMRLWGEELPRNAIAILTTPEPLETELEVEEKTLITWLYTLGIQIYRARFSGHYYPHELRNIVDILKPKKLIPIHTKHPRLVYTVVQQMLEQSR</sequence>
<keyword evidence="1" id="KW-0269">Exonuclease</keyword>
<evidence type="ECO:0000256" key="2">
    <source>
        <dbReference type="ARBA" id="ARBA00022884"/>
    </source>
</evidence>
<name>E0ST80_IGNAA</name>
<keyword evidence="5" id="KW-1185">Reference proteome</keyword>
<accession>E0ST80</accession>
<gene>
    <name evidence="4" type="ordered locus">Igag_0727</name>
</gene>
<dbReference type="EMBL" id="CP002098">
    <property type="protein sequence ID" value="ADM27557.1"/>
    <property type="molecule type" value="Genomic_DNA"/>
</dbReference>
<dbReference type="GO" id="GO:0004527">
    <property type="term" value="F:exonuclease activity"/>
    <property type="evidence" value="ECO:0007669"/>
    <property type="project" value="UniProtKB-KW"/>
</dbReference>
<evidence type="ECO:0000313" key="5">
    <source>
        <dbReference type="Proteomes" id="UP000001304"/>
    </source>
</evidence>
<dbReference type="Gene3D" id="3.40.50.10710">
    <property type="entry name" value="Metallo-hydrolase/oxidoreductase"/>
    <property type="match status" value="1"/>
</dbReference>
<organism evidence="4 5">
    <name type="scientific">Ignisphaera aggregans (strain DSM 17230 / JCM 13409 / AQ1.S1)</name>
    <dbReference type="NCBI Taxonomy" id="583356"/>
    <lineage>
        <taxon>Archaea</taxon>
        <taxon>Thermoproteota</taxon>
        <taxon>Thermoprotei</taxon>
        <taxon>Desulfurococcales</taxon>
        <taxon>Desulfurococcaceae</taxon>
        <taxon>Ignisphaera</taxon>
    </lineage>
</organism>